<keyword evidence="4" id="KW-0808">Transferase</keyword>
<dbReference type="PANTHER" id="PTHR11952">
    <property type="entry name" value="UDP- GLUCOSE PYROPHOSPHORYLASE"/>
    <property type="match status" value="1"/>
</dbReference>
<dbReference type="EMBL" id="GEZM01076968">
    <property type="protein sequence ID" value="JAV63502.1"/>
    <property type="molecule type" value="Transcribed_RNA"/>
</dbReference>
<dbReference type="CDD" id="cd04193">
    <property type="entry name" value="UDPGlcNAc_PPase"/>
    <property type="match status" value="1"/>
</dbReference>
<protein>
    <recommendedName>
        <fullName evidence="3">UDP-N-acetylglucosamine diphosphorylase</fullName>
        <ecNumber evidence="3">2.7.7.23</ecNumber>
    </recommendedName>
</protein>
<comment type="catalytic activity">
    <reaction evidence="6">
        <text>N-acetyl-alpha-D-glucosamine 1-phosphate + UTP + H(+) = UDP-N-acetyl-alpha-D-glucosamine + diphosphate</text>
        <dbReference type="Rhea" id="RHEA:13509"/>
        <dbReference type="ChEBI" id="CHEBI:15378"/>
        <dbReference type="ChEBI" id="CHEBI:33019"/>
        <dbReference type="ChEBI" id="CHEBI:46398"/>
        <dbReference type="ChEBI" id="CHEBI:57705"/>
        <dbReference type="ChEBI" id="CHEBI:57776"/>
        <dbReference type="EC" id="2.7.7.23"/>
    </reaction>
</comment>
<dbReference type="GO" id="GO:0003977">
    <property type="term" value="F:UDP-N-acetylglucosamine diphosphorylase activity"/>
    <property type="evidence" value="ECO:0007669"/>
    <property type="project" value="UniProtKB-EC"/>
</dbReference>
<dbReference type="FunFam" id="3.90.550.10:FF:000075">
    <property type="entry name" value="Probable UDP-N-acetylglucosamine pyrophosphorylase"/>
    <property type="match status" value="1"/>
</dbReference>
<dbReference type="InterPro" id="IPR002618">
    <property type="entry name" value="UDPGP_fam"/>
</dbReference>
<dbReference type="AlphaFoldDB" id="A0A1Y1KQ16"/>
<reference evidence="7" key="1">
    <citation type="journal article" date="2016" name="Sci. Rep.">
        <title>Molecular characterization of firefly nuptial gifts: a multi-omics approach sheds light on postcopulatory sexual selection.</title>
        <authorList>
            <person name="Al-Wathiqui N."/>
            <person name="Fallon T.R."/>
            <person name="South A."/>
            <person name="Weng J.K."/>
            <person name="Lewis S.M."/>
        </authorList>
    </citation>
    <scope>NUCLEOTIDE SEQUENCE</scope>
</reference>
<dbReference type="PANTHER" id="PTHR11952:SF2">
    <property type="entry name" value="LD24639P"/>
    <property type="match status" value="1"/>
</dbReference>
<organism evidence="7">
    <name type="scientific">Photinus pyralis</name>
    <name type="common">Common eastern firefly</name>
    <name type="synonym">Lampyris pyralis</name>
    <dbReference type="NCBI Taxonomy" id="7054"/>
    <lineage>
        <taxon>Eukaryota</taxon>
        <taxon>Metazoa</taxon>
        <taxon>Ecdysozoa</taxon>
        <taxon>Arthropoda</taxon>
        <taxon>Hexapoda</taxon>
        <taxon>Insecta</taxon>
        <taxon>Pterygota</taxon>
        <taxon>Neoptera</taxon>
        <taxon>Endopterygota</taxon>
        <taxon>Coleoptera</taxon>
        <taxon>Polyphaga</taxon>
        <taxon>Elateriformia</taxon>
        <taxon>Elateroidea</taxon>
        <taxon>Lampyridae</taxon>
        <taxon>Lampyrinae</taxon>
        <taxon>Photinus</taxon>
    </lineage>
</organism>
<dbReference type="InterPro" id="IPR029044">
    <property type="entry name" value="Nucleotide-diphossugar_trans"/>
</dbReference>
<dbReference type="SUPFAM" id="SSF53448">
    <property type="entry name" value="Nucleotide-diphospho-sugar transferases"/>
    <property type="match status" value="1"/>
</dbReference>
<evidence type="ECO:0000313" key="7">
    <source>
        <dbReference type="EMBL" id="JAV63502.1"/>
    </source>
</evidence>
<keyword evidence="5" id="KW-0548">Nucleotidyltransferase</keyword>
<comment type="pathway">
    <text evidence="1">Nucleotide-sugar biosynthesis; UDP-N-acetyl-alpha-D-glucosamine biosynthesis; UDP-N-acetyl-alpha-D-glucosamine from N-acetyl-alpha-D-glucosamine 1-phosphate: step 1/1.</text>
</comment>
<dbReference type="EC" id="2.7.7.23" evidence="3"/>
<dbReference type="InterPro" id="IPR039741">
    <property type="entry name" value="UDP-sugar_pyrophosphorylase"/>
</dbReference>
<evidence type="ECO:0000256" key="1">
    <source>
        <dbReference type="ARBA" id="ARBA00005208"/>
    </source>
</evidence>
<evidence type="ECO:0000256" key="2">
    <source>
        <dbReference type="ARBA" id="ARBA00010401"/>
    </source>
</evidence>
<evidence type="ECO:0000256" key="3">
    <source>
        <dbReference type="ARBA" id="ARBA00012457"/>
    </source>
</evidence>
<proteinExistence type="inferred from homology"/>
<evidence type="ECO:0000256" key="6">
    <source>
        <dbReference type="ARBA" id="ARBA00048493"/>
    </source>
</evidence>
<dbReference type="Pfam" id="PF01704">
    <property type="entry name" value="UDPGP"/>
    <property type="match status" value="1"/>
</dbReference>
<name>A0A1Y1KQ16_PHOPY</name>
<evidence type="ECO:0000256" key="5">
    <source>
        <dbReference type="ARBA" id="ARBA00022695"/>
    </source>
</evidence>
<dbReference type="Gene3D" id="3.90.550.10">
    <property type="entry name" value="Spore Coat Polysaccharide Biosynthesis Protein SpsA, Chain A"/>
    <property type="match status" value="1"/>
</dbReference>
<sequence length="483" mass="54355">MSTYNKFKTRLEHTNQIHLLQFWEELTNEQRNDFAIQLETIDFEEVNHLFQNAMASLEEDSAKIDNRMKPIPPSQFESEENSHPETLERYRNIGYEEISKGHVGVLLLAGGQGTRLGVTYPKGMYSVGLPSGKTLFQIQAERIRRVEDLASEYTGKHGNITWYIMTSGPTEEATEHFLKSHNYFGLRPENVVQFDQGLLPCFDLSGRIFLENKNKVALAPDGNGGIYRALRDKGILNDLQRRGIRHLHVHSVDNILVKVADPAFIGYCVDKNADCGAKVVRKSSPSEAVGVVCQVDGRFQVVEYSEITEETANLRDEEGNLVFSAGSICNHYFSTNFLNEIAAKHLKKLKLHVAKKKIPFVDENGDKVKPDKANGIKIEKFVFDVFQFSDHFVTWEVPRHSEFSALKNSDDVGRDCPSTSRKDLFSLHKKYIAAAGGTVVGDIVEISPLVSYAGESLNEKVEGKVFREPVLVNYEKAITNGHS</sequence>
<evidence type="ECO:0000256" key="4">
    <source>
        <dbReference type="ARBA" id="ARBA00022679"/>
    </source>
</evidence>
<accession>A0A1Y1KQ16</accession>
<comment type="similarity">
    <text evidence="2">Belongs to the UDPGP type 1 family.</text>
</comment>
<dbReference type="GO" id="GO:0006048">
    <property type="term" value="P:UDP-N-acetylglucosamine biosynthetic process"/>
    <property type="evidence" value="ECO:0007669"/>
    <property type="project" value="TreeGrafter"/>
</dbReference>